<dbReference type="InterPro" id="IPR027417">
    <property type="entry name" value="P-loop_NTPase"/>
</dbReference>
<keyword evidence="10" id="KW-0472">Membrane</keyword>
<evidence type="ECO:0000256" key="2">
    <source>
        <dbReference type="ARBA" id="ARBA00008531"/>
    </source>
</evidence>
<comment type="similarity">
    <text evidence="2">Belongs to the GTP-binding SRP family.</text>
</comment>
<evidence type="ECO:0000256" key="14">
    <source>
        <dbReference type="SAM" id="MobiDB-lite"/>
    </source>
</evidence>
<evidence type="ECO:0000256" key="7">
    <source>
        <dbReference type="ARBA" id="ARBA00022795"/>
    </source>
</evidence>
<protein>
    <recommendedName>
        <fullName evidence="3">Flagellar biosynthesis protein FlhF</fullName>
    </recommendedName>
    <alternativeName>
        <fullName evidence="13">Flagella-associated GTP-binding protein</fullName>
    </alternativeName>
</protein>
<feature type="domain" description="SRP54-type proteins GTP-binding" evidence="15">
    <location>
        <begin position="191"/>
        <end position="383"/>
    </location>
</feature>
<organism evidence="16 17">
    <name type="scientific">Thermanaerothrix solaris</name>
    <dbReference type="NCBI Taxonomy" id="3058434"/>
    <lineage>
        <taxon>Bacteria</taxon>
        <taxon>Bacillati</taxon>
        <taxon>Chloroflexota</taxon>
        <taxon>Anaerolineae</taxon>
        <taxon>Anaerolineales</taxon>
        <taxon>Anaerolineaceae</taxon>
        <taxon>Thermanaerothrix</taxon>
    </lineage>
</organism>
<name>A0ABU3NNV9_9CHLR</name>
<keyword evidence="11" id="KW-1006">Bacterial flagellum protein export</keyword>
<evidence type="ECO:0000256" key="4">
    <source>
        <dbReference type="ARBA" id="ARBA00022448"/>
    </source>
</evidence>
<comment type="function">
    <text evidence="12">Necessary for flagellar biosynthesis. May be involved in translocation of the flagellum.</text>
</comment>
<gene>
    <name evidence="16" type="ORF">QYE77_05235</name>
</gene>
<keyword evidence="17" id="KW-1185">Reference proteome</keyword>
<dbReference type="Gene3D" id="1.20.120.1380">
    <property type="entry name" value="Flagellar FlhF biosynthesis protein, N domain"/>
    <property type="match status" value="1"/>
</dbReference>
<evidence type="ECO:0000256" key="8">
    <source>
        <dbReference type="ARBA" id="ARBA00022927"/>
    </source>
</evidence>
<evidence type="ECO:0000256" key="5">
    <source>
        <dbReference type="ARBA" id="ARBA00022475"/>
    </source>
</evidence>
<dbReference type="InterPro" id="IPR000897">
    <property type="entry name" value="SRP54_GTPase_dom"/>
</dbReference>
<evidence type="ECO:0000256" key="13">
    <source>
        <dbReference type="ARBA" id="ARBA00030866"/>
    </source>
</evidence>
<dbReference type="Gene3D" id="3.40.50.300">
    <property type="entry name" value="P-loop containing nucleotide triphosphate hydrolases"/>
    <property type="match status" value="1"/>
</dbReference>
<evidence type="ECO:0000256" key="3">
    <source>
        <dbReference type="ARBA" id="ARBA00014919"/>
    </source>
</evidence>
<keyword evidence="4" id="KW-0813">Transport</keyword>
<dbReference type="SMART" id="SM00962">
    <property type="entry name" value="SRP54"/>
    <property type="match status" value="1"/>
</dbReference>
<dbReference type="InterPro" id="IPR047040">
    <property type="entry name" value="FlhF__GTPase_dom"/>
</dbReference>
<dbReference type="CDD" id="cd17873">
    <property type="entry name" value="FlhF"/>
    <property type="match status" value="1"/>
</dbReference>
<dbReference type="PANTHER" id="PTHR43134">
    <property type="entry name" value="SIGNAL RECOGNITION PARTICLE RECEPTOR SUBUNIT ALPHA"/>
    <property type="match status" value="1"/>
</dbReference>
<evidence type="ECO:0000313" key="16">
    <source>
        <dbReference type="EMBL" id="MDT8897662.1"/>
    </source>
</evidence>
<keyword evidence="8" id="KW-0653">Protein transport</keyword>
<dbReference type="PANTHER" id="PTHR43134:SF3">
    <property type="entry name" value="FLAGELLAR BIOSYNTHESIS PROTEIN FLHF"/>
    <property type="match status" value="1"/>
</dbReference>
<keyword evidence="7" id="KW-1005">Bacterial flagellum biogenesis</keyword>
<reference evidence="16 17" key="1">
    <citation type="submission" date="2023-07" db="EMBL/GenBank/DDBJ databases">
        <title>Novel species of Thermanaerothrix with wide hydrolytic capabilities.</title>
        <authorList>
            <person name="Zayulina K.S."/>
            <person name="Podosokorskaya O.A."/>
            <person name="Elcheninov A.G."/>
        </authorList>
    </citation>
    <scope>NUCLEOTIDE SEQUENCE [LARGE SCALE GENOMIC DNA]</scope>
    <source>
        <strain evidence="16 17">4228-RoL</strain>
    </source>
</reference>
<dbReference type="Proteomes" id="UP001254165">
    <property type="component" value="Unassembled WGS sequence"/>
</dbReference>
<dbReference type="RefSeq" id="WP_315624325.1">
    <property type="nucleotide sequence ID" value="NZ_JAUHMF010000001.1"/>
</dbReference>
<dbReference type="EMBL" id="JAUHMF010000001">
    <property type="protein sequence ID" value="MDT8897662.1"/>
    <property type="molecule type" value="Genomic_DNA"/>
</dbReference>
<accession>A0ABU3NNV9</accession>
<sequence>MTKTFRGHDMLSALRQVQQEFGADAIVVSLREVPGGAPWKIWRKPMYEVIAMRNPSASNEAERTHTASFPSQERSRNPLSDINNTHPNSSSPKSEPANPLDILLRISRESSVQSSAGTLIEDEILPGALSKMHHHLKQQGVDETIIQWTLNAARLGLPPEALEDEAKVRFFIQRHLEGGIRTSPPPIEQLQGVLIITGLSGSGKTSLCARLGAYAVRVLQRRVVWLTLDTVRTAALNEARTFADLLGIPLLVAYTPDEFRYHLQTVSSDYDLILVDTPALNPHSEEALLGLASFLSEAPKRKLYLTLPATVKEDDLSHLINALSPFRIQGLVFTKLDETLTLGSLYNLAWKTQIPIAFFMQGRRVLDDLHPAVASRLVKSMLGEVHL</sequence>
<dbReference type="Pfam" id="PF00448">
    <property type="entry name" value="SRP54"/>
    <property type="match status" value="1"/>
</dbReference>
<evidence type="ECO:0000256" key="10">
    <source>
        <dbReference type="ARBA" id="ARBA00023136"/>
    </source>
</evidence>
<evidence type="ECO:0000256" key="9">
    <source>
        <dbReference type="ARBA" id="ARBA00023134"/>
    </source>
</evidence>
<proteinExistence type="inferred from homology"/>
<dbReference type="SUPFAM" id="SSF52540">
    <property type="entry name" value="P-loop containing nucleoside triphosphate hydrolases"/>
    <property type="match status" value="1"/>
</dbReference>
<keyword evidence="6" id="KW-0547">Nucleotide-binding</keyword>
<feature type="region of interest" description="Disordered" evidence="14">
    <location>
        <begin position="55"/>
        <end position="98"/>
    </location>
</feature>
<evidence type="ECO:0000256" key="6">
    <source>
        <dbReference type="ARBA" id="ARBA00022741"/>
    </source>
</evidence>
<evidence type="ECO:0000256" key="12">
    <source>
        <dbReference type="ARBA" id="ARBA00025337"/>
    </source>
</evidence>
<keyword evidence="9" id="KW-0342">GTP-binding</keyword>
<evidence type="ECO:0000256" key="1">
    <source>
        <dbReference type="ARBA" id="ARBA00004413"/>
    </source>
</evidence>
<comment type="subcellular location">
    <subcellularLocation>
        <location evidence="1">Cell membrane</location>
        <topology evidence="1">Peripheral membrane protein</topology>
        <orientation evidence="1">Cytoplasmic side</orientation>
    </subcellularLocation>
</comment>
<feature type="compositionally biased region" description="Polar residues" evidence="14">
    <location>
        <begin position="66"/>
        <end position="93"/>
    </location>
</feature>
<evidence type="ECO:0000256" key="11">
    <source>
        <dbReference type="ARBA" id="ARBA00023225"/>
    </source>
</evidence>
<evidence type="ECO:0000313" key="17">
    <source>
        <dbReference type="Proteomes" id="UP001254165"/>
    </source>
</evidence>
<comment type="caution">
    <text evidence="16">The sequence shown here is derived from an EMBL/GenBank/DDBJ whole genome shotgun (WGS) entry which is preliminary data.</text>
</comment>
<keyword evidence="5" id="KW-1003">Cell membrane</keyword>
<evidence type="ECO:0000259" key="15">
    <source>
        <dbReference type="SMART" id="SM00962"/>
    </source>
</evidence>